<dbReference type="Proteomes" id="UP001162156">
    <property type="component" value="Unassembled WGS sequence"/>
</dbReference>
<dbReference type="AlphaFoldDB" id="A0AAV8Y1P2"/>
<keyword evidence="2" id="KW-1185">Reference proteome</keyword>
<proteinExistence type="predicted"/>
<reference evidence="1" key="1">
    <citation type="journal article" date="2023" name="Insect Mol. Biol.">
        <title>Genome sequencing provides insights into the evolution of gene families encoding plant cell wall-degrading enzymes in longhorned beetles.</title>
        <authorList>
            <person name="Shin N.R."/>
            <person name="Okamura Y."/>
            <person name="Kirsch R."/>
            <person name="Pauchet Y."/>
        </authorList>
    </citation>
    <scope>NUCLEOTIDE SEQUENCE</scope>
    <source>
        <strain evidence="1">RBIC_L_NR</strain>
    </source>
</reference>
<evidence type="ECO:0000313" key="2">
    <source>
        <dbReference type="Proteomes" id="UP001162156"/>
    </source>
</evidence>
<name>A0AAV8Y1P2_9CUCU</name>
<dbReference type="EMBL" id="JANEYF010002516">
    <property type="protein sequence ID" value="KAJ8945356.1"/>
    <property type="molecule type" value="Genomic_DNA"/>
</dbReference>
<protein>
    <submittedName>
        <fullName evidence="1">Uncharacterized protein</fullName>
    </submittedName>
</protein>
<accession>A0AAV8Y1P2</accession>
<comment type="caution">
    <text evidence="1">The sequence shown here is derived from an EMBL/GenBank/DDBJ whole genome shotgun (WGS) entry which is preliminary data.</text>
</comment>
<sequence length="77" mass="9050">MRAAKKDHKKERGKKRVKIKRGLRGSYNKKNKSEIFRRNTKSKNLIVEPVLLEDPIQCQFCKNSYKTNVSYALHSIT</sequence>
<organism evidence="1 2">
    <name type="scientific">Rhamnusium bicolor</name>
    <dbReference type="NCBI Taxonomy" id="1586634"/>
    <lineage>
        <taxon>Eukaryota</taxon>
        <taxon>Metazoa</taxon>
        <taxon>Ecdysozoa</taxon>
        <taxon>Arthropoda</taxon>
        <taxon>Hexapoda</taxon>
        <taxon>Insecta</taxon>
        <taxon>Pterygota</taxon>
        <taxon>Neoptera</taxon>
        <taxon>Endopterygota</taxon>
        <taxon>Coleoptera</taxon>
        <taxon>Polyphaga</taxon>
        <taxon>Cucujiformia</taxon>
        <taxon>Chrysomeloidea</taxon>
        <taxon>Cerambycidae</taxon>
        <taxon>Lepturinae</taxon>
        <taxon>Rhagiini</taxon>
        <taxon>Rhamnusium</taxon>
    </lineage>
</organism>
<gene>
    <name evidence="1" type="ORF">NQ314_009257</name>
</gene>
<evidence type="ECO:0000313" key="1">
    <source>
        <dbReference type="EMBL" id="KAJ8945356.1"/>
    </source>
</evidence>